<evidence type="ECO:0000256" key="1">
    <source>
        <dbReference type="ARBA" id="ARBA00022670"/>
    </source>
</evidence>
<accession>A0A9P0FEM2</accession>
<dbReference type="GO" id="GO:0005576">
    <property type="term" value="C:extracellular region"/>
    <property type="evidence" value="ECO:0007669"/>
    <property type="project" value="UniProtKB-SubCell"/>
</dbReference>
<dbReference type="AlphaFoldDB" id="A0A9P0FEM2"/>
<dbReference type="InterPro" id="IPR018114">
    <property type="entry name" value="TRYPSIN_HIS"/>
</dbReference>
<dbReference type="PANTHER" id="PTHR24258:SF144">
    <property type="entry name" value="GH14088P"/>
    <property type="match status" value="1"/>
</dbReference>
<dbReference type="GO" id="GO:0004252">
    <property type="term" value="F:serine-type endopeptidase activity"/>
    <property type="evidence" value="ECO:0007669"/>
    <property type="project" value="UniProtKB-UniRule"/>
</dbReference>
<proteinExistence type="inferred from homology"/>
<protein>
    <recommendedName>
        <fullName evidence="8">CLIP domain-containing serine protease</fullName>
        <ecNumber evidence="8">3.4.21.-</ecNumber>
    </recommendedName>
</protein>
<dbReference type="PANTHER" id="PTHR24258">
    <property type="entry name" value="SERINE PROTEASE-RELATED"/>
    <property type="match status" value="1"/>
</dbReference>
<dbReference type="EMBL" id="OV121133">
    <property type="protein sequence ID" value="CAH0551215.1"/>
    <property type="molecule type" value="Genomic_DNA"/>
</dbReference>
<evidence type="ECO:0000256" key="8">
    <source>
        <dbReference type="RuleBase" id="RU366078"/>
    </source>
</evidence>
<keyword evidence="8" id="KW-0964">Secreted</keyword>
<dbReference type="GO" id="GO:0006508">
    <property type="term" value="P:proteolysis"/>
    <property type="evidence" value="ECO:0007669"/>
    <property type="project" value="UniProtKB-KW"/>
</dbReference>
<evidence type="ECO:0000256" key="3">
    <source>
        <dbReference type="ARBA" id="ARBA00022801"/>
    </source>
</evidence>
<gene>
    <name evidence="10" type="ORF">MELIAE_LOCUS3879</name>
</gene>
<keyword evidence="5" id="KW-1015">Disulfide bond</keyword>
<evidence type="ECO:0000313" key="10">
    <source>
        <dbReference type="EMBL" id="CAH0551215.1"/>
    </source>
</evidence>
<dbReference type="PROSITE" id="PS00135">
    <property type="entry name" value="TRYPSIN_SER"/>
    <property type="match status" value="1"/>
</dbReference>
<keyword evidence="6" id="KW-0325">Glycoprotein</keyword>
<dbReference type="Gene3D" id="2.40.10.10">
    <property type="entry name" value="Trypsin-like serine proteases"/>
    <property type="match status" value="2"/>
</dbReference>
<dbReference type="InterPro" id="IPR043504">
    <property type="entry name" value="Peptidase_S1_PA_chymotrypsin"/>
</dbReference>
<dbReference type="InterPro" id="IPR038565">
    <property type="entry name" value="CLIP_sf"/>
</dbReference>
<dbReference type="InterPro" id="IPR001254">
    <property type="entry name" value="Trypsin_dom"/>
</dbReference>
<evidence type="ECO:0000313" key="11">
    <source>
        <dbReference type="Proteomes" id="UP001154078"/>
    </source>
</evidence>
<keyword evidence="11" id="KW-1185">Reference proteome</keyword>
<evidence type="ECO:0000259" key="9">
    <source>
        <dbReference type="SMART" id="SM00020"/>
    </source>
</evidence>
<keyword evidence="2" id="KW-0732">Signal</keyword>
<dbReference type="Pfam" id="PF00089">
    <property type="entry name" value="Trypsin"/>
    <property type="match status" value="1"/>
</dbReference>
<comment type="subcellular location">
    <subcellularLocation>
        <location evidence="8">Secreted</location>
    </subcellularLocation>
</comment>
<evidence type="ECO:0000256" key="5">
    <source>
        <dbReference type="ARBA" id="ARBA00023157"/>
    </source>
</evidence>
<dbReference type="PRINTS" id="PR00722">
    <property type="entry name" value="CHYMOTRYPSIN"/>
</dbReference>
<sequence>MLRTLVQMKQINVRSAVVFVACFVISSVKPQWAYEDDNSKCSGSDECIPIKQCRPMLDLIQSFNGGVPYEIQQKLKEYRCGFSGLDVKVCCPSSTLQGGKGDPLPPDVSRHKNFNLLPQNCGYLDSSNRIVKGNKTGLFEFPWMALISYQTASGAQFGCGGTILNEKYILTAAHCISDLILKPRRRSLLGVRVGDHDIDSPKDCETTKGITVCAPPYQDFRIEKAVPHEQYNPNANFNNDIGLIRVDGTMNLNKENIKPVCLPVGPGRLYQFGNNKGVVTGWGATETSTRSSDLLQAHLPLISWGECSRNYKNRNFKSPITYKHLCAGGTGNQDSCAGDSGGPLHAVVPNEDTGETKYTQQGIVSFGPKNCGADGFPGVYTKVSYYMDWVLDNMRR</sequence>
<dbReference type="InterPro" id="IPR001314">
    <property type="entry name" value="Peptidase_S1A"/>
</dbReference>
<dbReference type="CDD" id="cd00190">
    <property type="entry name" value="Tryp_SPc"/>
    <property type="match status" value="1"/>
</dbReference>
<comment type="domain">
    <text evidence="8">The clip domain consists of 35-55 residues which are 'knitted' together usually by 3 conserved disulfide bonds forming a clip-like compact structure.</text>
</comment>
<dbReference type="Gene3D" id="3.30.1640.30">
    <property type="match status" value="1"/>
</dbReference>
<dbReference type="Proteomes" id="UP001154078">
    <property type="component" value="Chromosome 2"/>
</dbReference>
<organism evidence="10 11">
    <name type="scientific">Brassicogethes aeneus</name>
    <name type="common">Rape pollen beetle</name>
    <name type="synonym">Meligethes aeneus</name>
    <dbReference type="NCBI Taxonomy" id="1431903"/>
    <lineage>
        <taxon>Eukaryota</taxon>
        <taxon>Metazoa</taxon>
        <taxon>Ecdysozoa</taxon>
        <taxon>Arthropoda</taxon>
        <taxon>Hexapoda</taxon>
        <taxon>Insecta</taxon>
        <taxon>Pterygota</taxon>
        <taxon>Neoptera</taxon>
        <taxon>Endopterygota</taxon>
        <taxon>Coleoptera</taxon>
        <taxon>Polyphaga</taxon>
        <taxon>Cucujiformia</taxon>
        <taxon>Nitidulidae</taxon>
        <taxon>Meligethinae</taxon>
        <taxon>Brassicogethes</taxon>
    </lineage>
</organism>
<dbReference type="EC" id="3.4.21.-" evidence="8"/>
<dbReference type="FunFam" id="2.40.10.10:FF:000028">
    <property type="entry name" value="Serine protease easter"/>
    <property type="match status" value="1"/>
</dbReference>
<dbReference type="OrthoDB" id="547031at2759"/>
<evidence type="ECO:0000256" key="2">
    <source>
        <dbReference type="ARBA" id="ARBA00022729"/>
    </source>
</evidence>
<keyword evidence="3 8" id="KW-0378">Hydrolase</keyword>
<feature type="domain" description="Peptidase S1" evidence="9">
    <location>
        <begin position="129"/>
        <end position="390"/>
    </location>
</feature>
<dbReference type="SMART" id="SM00020">
    <property type="entry name" value="Tryp_SPc"/>
    <property type="match status" value="1"/>
</dbReference>
<evidence type="ECO:0000256" key="7">
    <source>
        <dbReference type="ARBA" id="ARBA00024195"/>
    </source>
</evidence>
<dbReference type="InterPro" id="IPR009003">
    <property type="entry name" value="Peptidase_S1_PA"/>
</dbReference>
<evidence type="ECO:0000256" key="6">
    <source>
        <dbReference type="ARBA" id="ARBA00023180"/>
    </source>
</evidence>
<comment type="similarity">
    <text evidence="7 8">Belongs to the peptidase S1 family. CLIP subfamily.</text>
</comment>
<keyword evidence="1 8" id="KW-0645">Protease</keyword>
<dbReference type="Pfam" id="PF12032">
    <property type="entry name" value="CLIP"/>
    <property type="match status" value="1"/>
</dbReference>
<reference evidence="10" key="1">
    <citation type="submission" date="2021-12" db="EMBL/GenBank/DDBJ databases">
        <authorList>
            <person name="King R."/>
        </authorList>
    </citation>
    <scope>NUCLEOTIDE SEQUENCE</scope>
</reference>
<evidence type="ECO:0000256" key="4">
    <source>
        <dbReference type="ARBA" id="ARBA00022825"/>
    </source>
</evidence>
<name>A0A9P0FEM2_BRAAE</name>
<dbReference type="PROSITE" id="PS00134">
    <property type="entry name" value="TRYPSIN_HIS"/>
    <property type="match status" value="1"/>
</dbReference>
<keyword evidence="4 8" id="KW-0720">Serine protease</keyword>
<dbReference type="SUPFAM" id="SSF50494">
    <property type="entry name" value="Trypsin-like serine proteases"/>
    <property type="match status" value="1"/>
</dbReference>
<dbReference type="InterPro" id="IPR022700">
    <property type="entry name" value="CLIP"/>
</dbReference>
<dbReference type="InterPro" id="IPR033116">
    <property type="entry name" value="TRYPSIN_SER"/>
</dbReference>